<dbReference type="RefSeq" id="WP_186736730.1">
    <property type="nucleotide sequence ID" value="NZ_VFIA01000006.1"/>
</dbReference>
<reference evidence="1 2" key="1">
    <citation type="submission" date="2019-06" db="EMBL/GenBank/DDBJ databases">
        <title>Spirosoma utsteinense sp. nov. isolated from Antarctic ice-free soils.</title>
        <authorList>
            <person name="Tahon G."/>
        </authorList>
    </citation>
    <scope>NUCLEOTIDE SEQUENCE [LARGE SCALE GENOMIC DNA]</scope>
    <source>
        <strain evidence="1 2">LMG 31447</strain>
    </source>
</reference>
<comment type="caution">
    <text evidence="1">The sequence shown here is derived from an EMBL/GenBank/DDBJ whole genome shotgun (WGS) entry which is preliminary data.</text>
</comment>
<sequence>MVLERLTATPLAKIIRVLVALVVGALPALAQQWKPYNELGDLYPAYAIAVSNLVPDAADRRDETLLGDLNGVMGISFIPTQANTTIKLAIRCDNSLKLFEPAVVEVVAQKVGVEYLIRPVIPFDQARLAALKQSSTAYITYTLTIDGQKPASRTERLRVRSINDCPFAFVNEDKTGTSIDFMFAAYVNEDHPWIQAILQEALQKNYVDAFIGYQGSKDDVYRQAMAIWRVLQERGIRYSSIETVTPASAGVMSQNVRLLDESIRYTQSNCVDGTVLFASILRKIAINPILVVVPGHMFVGFDLDTDGDQQAYLETTMLGLDARATKIANSRLYKTLLDTETGLKAQVAAKSFVAALESGSRLFADSKSQLRHKREGYALIDIAVARQAGIAPIMYIAAER</sequence>
<dbReference type="EMBL" id="VFIA01000006">
    <property type="protein sequence ID" value="MBC3790925.1"/>
    <property type="molecule type" value="Genomic_DNA"/>
</dbReference>
<protein>
    <submittedName>
        <fullName evidence="1">Uncharacterized protein</fullName>
    </submittedName>
</protein>
<gene>
    <name evidence="1" type="ORF">FH603_1422</name>
</gene>
<keyword evidence="2" id="KW-1185">Reference proteome</keyword>
<proteinExistence type="predicted"/>
<dbReference type="Proteomes" id="UP000700732">
    <property type="component" value="Unassembled WGS sequence"/>
</dbReference>
<organism evidence="1 2">
    <name type="scientific">Spirosoma utsteinense</name>
    <dbReference type="NCBI Taxonomy" id="2585773"/>
    <lineage>
        <taxon>Bacteria</taxon>
        <taxon>Pseudomonadati</taxon>
        <taxon>Bacteroidota</taxon>
        <taxon>Cytophagia</taxon>
        <taxon>Cytophagales</taxon>
        <taxon>Cytophagaceae</taxon>
        <taxon>Spirosoma</taxon>
    </lineage>
</organism>
<evidence type="ECO:0000313" key="2">
    <source>
        <dbReference type="Proteomes" id="UP000700732"/>
    </source>
</evidence>
<evidence type="ECO:0000313" key="1">
    <source>
        <dbReference type="EMBL" id="MBC3790925.1"/>
    </source>
</evidence>
<accession>A0ABR6W2W3</accession>
<name>A0ABR6W2W3_9BACT</name>